<name>A0ABQ5DHW2_9ASTR</name>
<reference evidence="1" key="2">
    <citation type="submission" date="2022-01" db="EMBL/GenBank/DDBJ databases">
        <authorList>
            <person name="Yamashiro T."/>
            <person name="Shiraishi A."/>
            <person name="Satake H."/>
            <person name="Nakayama K."/>
        </authorList>
    </citation>
    <scope>NUCLEOTIDE SEQUENCE</scope>
</reference>
<comment type="caution">
    <text evidence="1">The sequence shown here is derived from an EMBL/GenBank/DDBJ whole genome shotgun (WGS) entry which is preliminary data.</text>
</comment>
<keyword evidence="2" id="KW-1185">Reference proteome</keyword>
<dbReference type="Proteomes" id="UP001151760">
    <property type="component" value="Unassembled WGS sequence"/>
</dbReference>
<accession>A0ABQ5DHW2</accession>
<evidence type="ECO:0000313" key="1">
    <source>
        <dbReference type="EMBL" id="GJT36674.1"/>
    </source>
</evidence>
<dbReference type="EMBL" id="BQNB010015159">
    <property type="protein sequence ID" value="GJT36674.1"/>
    <property type="molecule type" value="Genomic_DNA"/>
</dbReference>
<protein>
    <submittedName>
        <fullName evidence="1">Uncharacterized protein</fullName>
    </submittedName>
</protein>
<proteinExistence type="predicted"/>
<organism evidence="1 2">
    <name type="scientific">Tanacetum coccineum</name>
    <dbReference type="NCBI Taxonomy" id="301880"/>
    <lineage>
        <taxon>Eukaryota</taxon>
        <taxon>Viridiplantae</taxon>
        <taxon>Streptophyta</taxon>
        <taxon>Embryophyta</taxon>
        <taxon>Tracheophyta</taxon>
        <taxon>Spermatophyta</taxon>
        <taxon>Magnoliopsida</taxon>
        <taxon>eudicotyledons</taxon>
        <taxon>Gunneridae</taxon>
        <taxon>Pentapetalae</taxon>
        <taxon>asterids</taxon>
        <taxon>campanulids</taxon>
        <taxon>Asterales</taxon>
        <taxon>Asteraceae</taxon>
        <taxon>Asteroideae</taxon>
        <taxon>Anthemideae</taxon>
        <taxon>Anthemidinae</taxon>
        <taxon>Tanacetum</taxon>
    </lineage>
</organism>
<reference evidence="1" key="1">
    <citation type="journal article" date="2022" name="Int. J. Mol. Sci.">
        <title>Draft Genome of Tanacetum Coccineum: Genomic Comparison of Closely Related Tanacetum-Family Plants.</title>
        <authorList>
            <person name="Yamashiro T."/>
            <person name="Shiraishi A."/>
            <person name="Nakayama K."/>
            <person name="Satake H."/>
        </authorList>
    </citation>
    <scope>NUCLEOTIDE SEQUENCE</scope>
</reference>
<gene>
    <name evidence="1" type="ORF">Tco_0927093</name>
</gene>
<evidence type="ECO:0000313" key="2">
    <source>
        <dbReference type="Proteomes" id="UP001151760"/>
    </source>
</evidence>
<sequence>MVFSLLTGTKIDIGDIIYTDLVTRLTETSRKKYVVYPRFISYVFERLLNTDYAQDTPLGSTPLVLTSVSPAPSLEKVGKKKKSQTMTKPKPALRLLEYHLRQ</sequence>